<name>A0ABW4KFT7_9BACI</name>
<dbReference type="EMBL" id="JBHUEO010000012">
    <property type="protein sequence ID" value="MFD1706353.1"/>
    <property type="molecule type" value="Genomic_DNA"/>
</dbReference>
<dbReference type="SUPFAM" id="SSF111126">
    <property type="entry name" value="Ligand-binding domain in the NO signalling and Golgi transport"/>
    <property type="match status" value="1"/>
</dbReference>
<dbReference type="Gene3D" id="3.30.1380.20">
    <property type="entry name" value="Trafficking protein particle complex subunit 3"/>
    <property type="match status" value="1"/>
</dbReference>
<dbReference type="PANTHER" id="PTHR35090">
    <property type="entry name" value="DNA-DIRECTED RNA POLYMERASE SUBUNIT I"/>
    <property type="match status" value="1"/>
</dbReference>
<dbReference type="Proteomes" id="UP001597301">
    <property type="component" value="Unassembled WGS sequence"/>
</dbReference>
<evidence type="ECO:0000313" key="2">
    <source>
        <dbReference type="Proteomes" id="UP001597301"/>
    </source>
</evidence>
<comment type="caution">
    <text evidence="1">The sequence shown here is derived from an EMBL/GenBank/DDBJ whole genome shotgun (WGS) entry which is preliminary data.</text>
</comment>
<evidence type="ECO:0000313" key="1">
    <source>
        <dbReference type="EMBL" id="MFD1706353.1"/>
    </source>
</evidence>
<organism evidence="1 2">
    <name type="scientific">Siminovitchia sediminis</name>
    <dbReference type="NCBI Taxonomy" id="1274353"/>
    <lineage>
        <taxon>Bacteria</taxon>
        <taxon>Bacillati</taxon>
        <taxon>Bacillota</taxon>
        <taxon>Bacilli</taxon>
        <taxon>Bacillales</taxon>
        <taxon>Bacillaceae</taxon>
        <taxon>Siminovitchia</taxon>
    </lineage>
</organism>
<reference evidence="2" key="1">
    <citation type="journal article" date="2019" name="Int. J. Syst. Evol. Microbiol.">
        <title>The Global Catalogue of Microorganisms (GCM) 10K type strain sequencing project: providing services to taxonomists for standard genome sequencing and annotation.</title>
        <authorList>
            <consortium name="The Broad Institute Genomics Platform"/>
            <consortium name="The Broad Institute Genome Sequencing Center for Infectious Disease"/>
            <person name="Wu L."/>
            <person name="Ma J."/>
        </authorList>
    </citation>
    <scope>NUCLEOTIDE SEQUENCE [LARGE SCALE GENOMIC DNA]</scope>
    <source>
        <strain evidence="2">CGMCC 1.12295</strain>
    </source>
</reference>
<sequence length="147" mass="16991">MKSLPKDNQPSIKAEEHSTVPVFAYELLRDVLIPELLGSDTPEISYWAGKYIARRFPLLSIDEAAEFFKEAGWGHLYIVREKKNEFLLELSGDIIERRLTMASEPCFRLEAGFLAEQVQSMKEAAAETFEEIHKKELKVLFRIQWDA</sequence>
<dbReference type="PANTHER" id="PTHR35090:SF1">
    <property type="entry name" value="SLR0144 PROTEIN"/>
    <property type="match status" value="1"/>
</dbReference>
<dbReference type="InterPro" id="IPR019642">
    <property type="entry name" value="DUF2507"/>
</dbReference>
<protein>
    <submittedName>
        <fullName evidence="1">YslB family protein</fullName>
    </submittedName>
</protein>
<accession>A0ABW4KFT7</accession>
<dbReference type="InterPro" id="IPR024096">
    <property type="entry name" value="NO_sig/Golgi_transp_ligand-bd"/>
</dbReference>
<keyword evidence="2" id="KW-1185">Reference proteome</keyword>
<proteinExistence type="predicted"/>
<dbReference type="Pfam" id="PF10702">
    <property type="entry name" value="DUF2507"/>
    <property type="match status" value="1"/>
</dbReference>
<dbReference type="RefSeq" id="WP_380772942.1">
    <property type="nucleotide sequence ID" value="NZ_JBHUEO010000012.1"/>
</dbReference>
<gene>
    <name evidence="1" type="ORF">ACFSCZ_06245</name>
</gene>